<evidence type="ECO:0000313" key="3">
    <source>
        <dbReference type="Proteomes" id="UP000189981"/>
    </source>
</evidence>
<evidence type="ECO:0000313" key="2">
    <source>
        <dbReference type="EMBL" id="SKB39335.1"/>
    </source>
</evidence>
<sequence length="69" mass="7648">MEPVNKNQTKRNTDPSNVSQNPTHKQSKINPAEDDQNSTSVDLDKANFADRKHGRTHDSLGPDHEPGTV</sequence>
<accession>A0A1T5AWJ8</accession>
<dbReference type="EMBL" id="FUYR01000001">
    <property type="protein sequence ID" value="SKB39335.1"/>
    <property type="molecule type" value="Genomic_DNA"/>
</dbReference>
<dbReference type="Proteomes" id="UP000189981">
    <property type="component" value="Unassembled WGS sequence"/>
</dbReference>
<feature type="region of interest" description="Disordered" evidence="1">
    <location>
        <begin position="1"/>
        <end position="69"/>
    </location>
</feature>
<feature type="compositionally biased region" description="Basic and acidic residues" evidence="1">
    <location>
        <begin position="42"/>
        <end position="69"/>
    </location>
</feature>
<gene>
    <name evidence="2" type="ORF">SAMN05661099_1080</name>
</gene>
<dbReference type="RefSeq" id="WP_139377366.1">
    <property type="nucleotide sequence ID" value="NZ_FUYR01000001.1"/>
</dbReference>
<protein>
    <submittedName>
        <fullName evidence="2">Uncharacterized protein</fullName>
    </submittedName>
</protein>
<name>A0A1T5AWJ8_9SPHI</name>
<dbReference type="AlphaFoldDB" id="A0A1T5AWJ8"/>
<proteinExistence type="predicted"/>
<evidence type="ECO:0000256" key="1">
    <source>
        <dbReference type="SAM" id="MobiDB-lite"/>
    </source>
</evidence>
<keyword evidence="3" id="KW-1185">Reference proteome</keyword>
<feature type="compositionally biased region" description="Polar residues" evidence="1">
    <location>
        <begin position="14"/>
        <end position="24"/>
    </location>
</feature>
<dbReference type="STRING" id="572036.SAMN05661099_1080"/>
<reference evidence="3" key="1">
    <citation type="submission" date="2017-02" db="EMBL/GenBank/DDBJ databases">
        <authorList>
            <person name="Varghese N."/>
            <person name="Submissions S."/>
        </authorList>
    </citation>
    <scope>NUCLEOTIDE SEQUENCE [LARGE SCALE GENOMIC DNA]</scope>
    <source>
        <strain evidence="3">DSM 22385</strain>
    </source>
</reference>
<organism evidence="2 3">
    <name type="scientific">Daejeonella lutea</name>
    <dbReference type="NCBI Taxonomy" id="572036"/>
    <lineage>
        <taxon>Bacteria</taxon>
        <taxon>Pseudomonadati</taxon>
        <taxon>Bacteroidota</taxon>
        <taxon>Sphingobacteriia</taxon>
        <taxon>Sphingobacteriales</taxon>
        <taxon>Sphingobacteriaceae</taxon>
        <taxon>Daejeonella</taxon>
    </lineage>
</organism>